<accession>A0AAD8EHM7</accession>
<gene>
    <name evidence="7" type="ORF">L9F63_016309</name>
</gene>
<keyword evidence="2" id="KW-0863">Zinc-finger</keyword>
<dbReference type="GO" id="GO:0005634">
    <property type="term" value="C:nucleus"/>
    <property type="evidence" value="ECO:0007669"/>
    <property type="project" value="InterPro"/>
</dbReference>
<sequence>MDDEHLKQLYSRQTGNYQNLEHWRARLLANDFSLKVVYENDPLPKVICHNCLHKLEVFHDFQRSCLKSEETLRNSASHSSQNYTGKSSYITQEPVYPAFRRSSQDFSDKPAPKNVPDFTAELHPVLPEQQTSADSEQQVEENAEARRQSVNSSEAPVEVVMVKQEPEEVKSLDAEEDTRWDSTNMTEEDNAMQTEHSMLQAEEDMKSELYGAMDSPIIRIERDFIVTKTNRGKRCLLRGQYKYRKARETRGGFIIWRCTNSNCSALLKTDVGCTTLFSSRNIHNHKEISWQKLAKNVFSKTCKCKRWGMTDDLTCLCLSPSSGNQSYDNDYYKDELRNHPAFRRLSLNSNREYFNFSNMRTHNSEYFKSDLFGIPGARPANSEYFKSELCDQLFSFQRSRPQNITVKPEIIELSDERTSLDNINLISDEVEIIPFTPRDRS</sequence>
<feature type="domain" description="FLYWCH-type" evidence="5">
    <location>
        <begin position="227"/>
        <end position="285"/>
    </location>
</feature>
<evidence type="ECO:0000313" key="7">
    <source>
        <dbReference type="EMBL" id="KAJ9590638.1"/>
    </source>
</evidence>
<reference evidence="7" key="2">
    <citation type="submission" date="2023-05" db="EMBL/GenBank/DDBJ databases">
        <authorList>
            <person name="Fouks B."/>
        </authorList>
    </citation>
    <scope>NUCLEOTIDE SEQUENCE</scope>
    <source>
        <strain evidence="7">Stay&amp;Tobe</strain>
        <tissue evidence="7">Testes</tissue>
    </source>
</reference>
<keyword evidence="1" id="KW-0479">Metal-binding</keyword>
<dbReference type="InterPro" id="IPR007588">
    <property type="entry name" value="Znf_FLYWCH"/>
</dbReference>
<evidence type="ECO:0000256" key="3">
    <source>
        <dbReference type="ARBA" id="ARBA00022833"/>
    </source>
</evidence>
<dbReference type="Gene3D" id="3.40.1800.20">
    <property type="match status" value="1"/>
</dbReference>
<feature type="region of interest" description="Disordered" evidence="4">
    <location>
        <begin position="128"/>
        <end position="156"/>
    </location>
</feature>
<dbReference type="Gene3D" id="2.20.25.240">
    <property type="match status" value="1"/>
</dbReference>
<dbReference type="GO" id="GO:0008270">
    <property type="term" value="F:zinc ion binding"/>
    <property type="evidence" value="ECO:0007669"/>
    <property type="project" value="UniProtKB-KW"/>
</dbReference>
<evidence type="ECO:0008006" key="9">
    <source>
        <dbReference type="Google" id="ProtNLM"/>
    </source>
</evidence>
<dbReference type="Pfam" id="PF04500">
    <property type="entry name" value="FLYWCH"/>
    <property type="match status" value="1"/>
</dbReference>
<evidence type="ECO:0000313" key="8">
    <source>
        <dbReference type="Proteomes" id="UP001233999"/>
    </source>
</evidence>
<dbReference type="AlphaFoldDB" id="A0AAD8EHM7"/>
<dbReference type="Pfam" id="PF07776">
    <property type="entry name" value="zf-AD"/>
    <property type="match status" value="1"/>
</dbReference>
<reference evidence="7" key="1">
    <citation type="journal article" date="2023" name="IScience">
        <title>Live-bearing cockroach genome reveals convergent evolutionary mechanisms linked to viviparity in insects and beyond.</title>
        <authorList>
            <person name="Fouks B."/>
            <person name="Harrison M.C."/>
            <person name="Mikhailova A.A."/>
            <person name="Marchal E."/>
            <person name="English S."/>
            <person name="Carruthers M."/>
            <person name="Jennings E.C."/>
            <person name="Chiamaka E.L."/>
            <person name="Frigard R.A."/>
            <person name="Pippel M."/>
            <person name="Attardo G.M."/>
            <person name="Benoit J.B."/>
            <person name="Bornberg-Bauer E."/>
            <person name="Tobe S.S."/>
        </authorList>
    </citation>
    <scope>NUCLEOTIDE SEQUENCE</scope>
    <source>
        <strain evidence="7">Stay&amp;Tobe</strain>
    </source>
</reference>
<organism evidence="7 8">
    <name type="scientific">Diploptera punctata</name>
    <name type="common">Pacific beetle cockroach</name>
    <dbReference type="NCBI Taxonomy" id="6984"/>
    <lineage>
        <taxon>Eukaryota</taxon>
        <taxon>Metazoa</taxon>
        <taxon>Ecdysozoa</taxon>
        <taxon>Arthropoda</taxon>
        <taxon>Hexapoda</taxon>
        <taxon>Insecta</taxon>
        <taxon>Pterygota</taxon>
        <taxon>Neoptera</taxon>
        <taxon>Polyneoptera</taxon>
        <taxon>Dictyoptera</taxon>
        <taxon>Blattodea</taxon>
        <taxon>Blaberoidea</taxon>
        <taxon>Blaberidae</taxon>
        <taxon>Diplopterinae</taxon>
        <taxon>Diploptera</taxon>
    </lineage>
</organism>
<dbReference type="Proteomes" id="UP001233999">
    <property type="component" value="Unassembled WGS sequence"/>
</dbReference>
<dbReference type="SUPFAM" id="SSF57716">
    <property type="entry name" value="Glucocorticoid receptor-like (DNA-binding domain)"/>
    <property type="match status" value="1"/>
</dbReference>
<evidence type="ECO:0000259" key="5">
    <source>
        <dbReference type="Pfam" id="PF04500"/>
    </source>
</evidence>
<keyword evidence="8" id="KW-1185">Reference proteome</keyword>
<comment type="caution">
    <text evidence="7">The sequence shown here is derived from an EMBL/GenBank/DDBJ whole genome shotgun (WGS) entry which is preliminary data.</text>
</comment>
<feature type="domain" description="ZAD" evidence="6">
    <location>
        <begin position="26"/>
        <end position="73"/>
    </location>
</feature>
<keyword evidence="3" id="KW-0862">Zinc</keyword>
<proteinExistence type="predicted"/>
<name>A0AAD8EHM7_DIPPU</name>
<dbReference type="InterPro" id="IPR012934">
    <property type="entry name" value="Znf_AD"/>
</dbReference>
<evidence type="ECO:0000256" key="2">
    <source>
        <dbReference type="ARBA" id="ARBA00022771"/>
    </source>
</evidence>
<protein>
    <recommendedName>
        <fullName evidence="9">ZAD domain-containing protein</fullName>
    </recommendedName>
</protein>
<dbReference type="EMBL" id="JASPKZ010004199">
    <property type="protein sequence ID" value="KAJ9590638.1"/>
    <property type="molecule type" value="Genomic_DNA"/>
</dbReference>
<evidence type="ECO:0000259" key="6">
    <source>
        <dbReference type="Pfam" id="PF07776"/>
    </source>
</evidence>
<evidence type="ECO:0000256" key="1">
    <source>
        <dbReference type="ARBA" id="ARBA00022723"/>
    </source>
</evidence>
<evidence type="ECO:0000256" key="4">
    <source>
        <dbReference type="SAM" id="MobiDB-lite"/>
    </source>
</evidence>